<evidence type="ECO:0000256" key="1">
    <source>
        <dbReference type="ARBA" id="ARBA00004141"/>
    </source>
</evidence>
<comment type="subcellular location">
    <subcellularLocation>
        <location evidence="1">Membrane</location>
        <topology evidence="1">Multi-pass membrane protein</topology>
    </subcellularLocation>
</comment>
<evidence type="ECO:0000256" key="2">
    <source>
        <dbReference type="ARBA" id="ARBA00022692"/>
    </source>
</evidence>
<evidence type="ECO:0000313" key="6">
    <source>
        <dbReference type="EMBL" id="MDA2812357.1"/>
    </source>
</evidence>
<feature type="transmembrane region" description="Helical" evidence="5">
    <location>
        <begin position="89"/>
        <end position="108"/>
    </location>
</feature>
<comment type="caution">
    <text evidence="6">The sequence shown here is derived from an EMBL/GenBank/DDBJ whole genome shotgun (WGS) entry which is preliminary data.</text>
</comment>
<reference evidence="6 7" key="1">
    <citation type="submission" date="2023-01" db="EMBL/GenBank/DDBJ databases">
        <title>Draft genome sequence of Nocardiopsis sp. RSe5-2 isolated from halophytes.</title>
        <authorList>
            <person name="Duangmal K."/>
            <person name="Chantavorakit T."/>
        </authorList>
    </citation>
    <scope>NUCLEOTIDE SEQUENCE [LARGE SCALE GENOMIC DNA]</scope>
    <source>
        <strain evidence="6 7">RSe5-2</strain>
    </source>
</reference>
<dbReference type="RefSeq" id="WP_270686898.1">
    <property type="nucleotide sequence ID" value="NZ_JAQFWQ010000048.1"/>
</dbReference>
<feature type="transmembrane region" description="Helical" evidence="5">
    <location>
        <begin position="65"/>
        <end position="83"/>
    </location>
</feature>
<evidence type="ECO:0000313" key="7">
    <source>
        <dbReference type="Proteomes" id="UP001527866"/>
    </source>
</evidence>
<keyword evidence="3 5" id="KW-1133">Transmembrane helix</keyword>
<sequence>MNTSLYVPGDTPLHRLPAGAKFGVLFAAGIGLFLLAHPAVLGAAAAVAAALVLSARAPLGALRARLLPVGVMLAVLFAATALLQDAGTAVAMLLRLAALILLALAVTLTTRPADLLEFFERLTAPLARVGVANPERISLGVSLVLRFVPEVFRRFQEIREAQAARGLKANPVALLVPLIVRTLKAADDVADAIDARCYPPPRRPSGGARTEENAT</sequence>
<evidence type="ECO:0000256" key="3">
    <source>
        <dbReference type="ARBA" id="ARBA00022989"/>
    </source>
</evidence>
<dbReference type="PANTHER" id="PTHR33514:SF13">
    <property type="entry name" value="PROTEIN ABCI12, CHLOROPLASTIC"/>
    <property type="match status" value="1"/>
</dbReference>
<keyword evidence="2 5" id="KW-0812">Transmembrane</keyword>
<proteinExistence type="predicted"/>
<dbReference type="Proteomes" id="UP001527866">
    <property type="component" value="Unassembled WGS sequence"/>
</dbReference>
<evidence type="ECO:0000256" key="4">
    <source>
        <dbReference type="ARBA" id="ARBA00023136"/>
    </source>
</evidence>
<organism evidence="6 7">
    <name type="scientific">Nocardiopsis endophytica</name>
    <dbReference type="NCBI Taxonomy" id="3018445"/>
    <lineage>
        <taxon>Bacteria</taxon>
        <taxon>Bacillati</taxon>
        <taxon>Actinomycetota</taxon>
        <taxon>Actinomycetes</taxon>
        <taxon>Streptosporangiales</taxon>
        <taxon>Nocardiopsidaceae</taxon>
        <taxon>Nocardiopsis</taxon>
    </lineage>
</organism>
<accession>A0ABT4U5Y7</accession>
<evidence type="ECO:0000256" key="5">
    <source>
        <dbReference type="SAM" id="Phobius"/>
    </source>
</evidence>
<dbReference type="InterPro" id="IPR003339">
    <property type="entry name" value="ABC/ECF_trnsptr_transmembrane"/>
</dbReference>
<gene>
    <name evidence="6" type="ORF">O4J56_17075</name>
</gene>
<dbReference type="Pfam" id="PF02361">
    <property type="entry name" value="CbiQ"/>
    <property type="match status" value="1"/>
</dbReference>
<protein>
    <submittedName>
        <fullName evidence="6">Energy-coupling factor transporter transmembrane protein EcfT</fullName>
    </submittedName>
</protein>
<name>A0ABT4U5Y7_9ACTN</name>
<keyword evidence="4 5" id="KW-0472">Membrane</keyword>
<keyword evidence="7" id="KW-1185">Reference proteome</keyword>
<feature type="transmembrane region" description="Helical" evidence="5">
    <location>
        <begin position="20"/>
        <end position="53"/>
    </location>
</feature>
<dbReference type="EMBL" id="JAQFWQ010000048">
    <property type="protein sequence ID" value="MDA2812357.1"/>
    <property type="molecule type" value="Genomic_DNA"/>
</dbReference>
<dbReference type="CDD" id="cd16914">
    <property type="entry name" value="EcfT"/>
    <property type="match status" value="1"/>
</dbReference>
<dbReference type="PANTHER" id="PTHR33514">
    <property type="entry name" value="PROTEIN ABCI12, CHLOROPLASTIC"/>
    <property type="match status" value="1"/>
</dbReference>